<feature type="domain" description="DUF8017" evidence="3">
    <location>
        <begin position="127"/>
        <end position="324"/>
    </location>
</feature>
<protein>
    <recommendedName>
        <fullName evidence="3">DUF8017 domain-containing protein</fullName>
    </recommendedName>
</protein>
<evidence type="ECO:0000256" key="2">
    <source>
        <dbReference type="SAM" id="Phobius"/>
    </source>
</evidence>
<dbReference type="EMBL" id="BAAABW010000008">
    <property type="protein sequence ID" value="GAA0340336.1"/>
    <property type="molecule type" value="Genomic_DNA"/>
</dbReference>
<feature type="region of interest" description="Disordered" evidence="1">
    <location>
        <begin position="95"/>
        <end position="128"/>
    </location>
</feature>
<dbReference type="InterPro" id="IPR058330">
    <property type="entry name" value="DUF8017"/>
</dbReference>
<keyword evidence="2" id="KW-1133">Transmembrane helix</keyword>
<gene>
    <name evidence="4" type="ORF">GCM10010319_15480</name>
</gene>
<keyword evidence="2" id="KW-0812">Transmembrane</keyword>
<comment type="caution">
    <text evidence="4">The sequence shown here is derived from an EMBL/GenBank/DDBJ whole genome shotgun (WGS) entry which is preliminary data.</text>
</comment>
<reference evidence="4 5" key="1">
    <citation type="journal article" date="2019" name="Int. J. Syst. Evol. Microbiol.">
        <title>The Global Catalogue of Microorganisms (GCM) 10K type strain sequencing project: providing services to taxonomists for standard genome sequencing and annotation.</title>
        <authorList>
            <consortium name="The Broad Institute Genomics Platform"/>
            <consortium name="The Broad Institute Genome Sequencing Center for Infectious Disease"/>
            <person name="Wu L."/>
            <person name="Ma J."/>
        </authorList>
    </citation>
    <scope>NUCLEOTIDE SEQUENCE [LARGE SCALE GENOMIC DNA]</scope>
    <source>
        <strain evidence="4 5">JCM 4565</strain>
    </source>
</reference>
<organism evidence="4 5">
    <name type="scientific">Streptomyces blastmyceticus</name>
    <dbReference type="NCBI Taxonomy" id="68180"/>
    <lineage>
        <taxon>Bacteria</taxon>
        <taxon>Bacillati</taxon>
        <taxon>Actinomycetota</taxon>
        <taxon>Actinomycetes</taxon>
        <taxon>Kitasatosporales</taxon>
        <taxon>Streptomycetaceae</taxon>
        <taxon>Streptomyces</taxon>
    </lineage>
</organism>
<evidence type="ECO:0000259" key="3">
    <source>
        <dbReference type="Pfam" id="PF26056"/>
    </source>
</evidence>
<feature type="region of interest" description="Disordered" evidence="1">
    <location>
        <begin position="1"/>
        <end position="63"/>
    </location>
</feature>
<dbReference type="RefSeq" id="WP_344117076.1">
    <property type="nucleotide sequence ID" value="NZ_BAAABW010000008.1"/>
</dbReference>
<keyword evidence="5" id="KW-1185">Reference proteome</keyword>
<accession>A0ABN0WKB1</accession>
<dbReference type="Proteomes" id="UP001500063">
    <property type="component" value="Unassembled WGS sequence"/>
</dbReference>
<feature type="transmembrane region" description="Helical" evidence="2">
    <location>
        <begin position="69"/>
        <end position="90"/>
    </location>
</feature>
<dbReference type="Pfam" id="PF26056">
    <property type="entry name" value="DUF8017"/>
    <property type="match status" value="1"/>
</dbReference>
<keyword evidence="2" id="KW-0472">Membrane</keyword>
<proteinExistence type="predicted"/>
<sequence length="325" mass="34651">MSWPQNPQQPHNPRPYPEATAVDQPAVVPPPPPGNDVHSQATVFAQPVVTPPPPPAPPAPAPQGGNKTLLAVVGGVVALAVVGGGAFFLLKDDKSDDKKKSDQSVIAPDPARKKDVLPTPDKTSGTQPVVAGWQTQTAREYRFRYDVPGKDAKWNLLPQDTMTSYVDEAGKPQITMRDVAHFREGGCSSAANPNAFGETGKGQLATVGTMGGDTSLSIQENARNWAGNWGFFAYGGKTNKPKIEVSEAKPWKHNGIDGWTATAKVTVTNRPSQCVPATAIVKSIVEKQPDGKFHSWVIYADQGVPDALPETEIDKIMGTVRPVKG</sequence>
<evidence type="ECO:0000313" key="4">
    <source>
        <dbReference type="EMBL" id="GAA0340336.1"/>
    </source>
</evidence>
<feature type="compositionally biased region" description="Pro residues" evidence="1">
    <location>
        <begin position="49"/>
        <end position="61"/>
    </location>
</feature>
<name>A0ABN0WKB1_9ACTN</name>
<evidence type="ECO:0000313" key="5">
    <source>
        <dbReference type="Proteomes" id="UP001500063"/>
    </source>
</evidence>
<evidence type="ECO:0000256" key="1">
    <source>
        <dbReference type="SAM" id="MobiDB-lite"/>
    </source>
</evidence>